<dbReference type="InterPro" id="IPR054726">
    <property type="entry name" value="Ubiq_DUF569-assoc"/>
</dbReference>
<gene>
    <name evidence="3" type="ORF">C2845_PM09G04610</name>
</gene>
<dbReference type="OrthoDB" id="617902at2759"/>
<comment type="caution">
    <text evidence="3">The sequence shown here is derived from an EMBL/GenBank/DDBJ whole genome shotgun (WGS) entry which is preliminary data.</text>
</comment>
<feature type="domain" description="DUF569" evidence="1">
    <location>
        <begin position="1"/>
        <end position="157"/>
    </location>
</feature>
<reference evidence="4" key="1">
    <citation type="journal article" date="2019" name="Nat. Commun.">
        <title>The genome of broomcorn millet.</title>
        <authorList>
            <person name="Zou C."/>
            <person name="Miki D."/>
            <person name="Li D."/>
            <person name="Tang Q."/>
            <person name="Xiao L."/>
            <person name="Rajput S."/>
            <person name="Deng P."/>
            <person name="Jia W."/>
            <person name="Huang R."/>
            <person name="Zhang M."/>
            <person name="Sun Y."/>
            <person name="Hu J."/>
            <person name="Fu X."/>
            <person name="Schnable P.S."/>
            <person name="Li F."/>
            <person name="Zhang H."/>
            <person name="Feng B."/>
            <person name="Zhu X."/>
            <person name="Liu R."/>
            <person name="Schnable J.C."/>
            <person name="Zhu J.-K."/>
            <person name="Zhang H."/>
        </authorList>
    </citation>
    <scope>NUCLEOTIDE SEQUENCE [LARGE SCALE GENOMIC DNA]</scope>
</reference>
<evidence type="ECO:0000259" key="2">
    <source>
        <dbReference type="Pfam" id="PF22932"/>
    </source>
</evidence>
<proteinExistence type="predicted"/>
<feature type="domain" description="DUF569" evidence="2">
    <location>
        <begin position="205"/>
        <end position="284"/>
    </location>
</feature>
<accession>A0A3L6RZ80</accession>
<dbReference type="CDD" id="cd23340">
    <property type="entry name" value="beta-trefoil_FSCN_ACP-like"/>
    <property type="match status" value="1"/>
</dbReference>
<evidence type="ECO:0000313" key="4">
    <source>
        <dbReference type="Proteomes" id="UP000275267"/>
    </source>
</evidence>
<evidence type="ECO:0000259" key="1">
    <source>
        <dbReference type="Pfam" id="PF04601"/>
    </source>
</evidence>
<protein>
    <submittedName>
        <fullName evidence="3">Uncharacterized protein</fullName>
    </submittedName>
</protein>
<keyword evidence="4" id="KW-1185">Reference proteome</keyword>
<name>A0A3L6RZ80_PANMI</name>
<dbReference type="Proteomes" id="UP000275267">
    <property type="component" value="Unassembled WGS sequence"/>
</dbReference>
<evidence type="ECO:0000313" key="3">
    <source>
        <dbReference type="EMBL" id="RLN12327.1"/>
    </source>
</evidence>
<dbReference type="PANTHER" id="PTHR31205">
    <property type="entry name" value="ACTIN CROSS-LINKING PROTEIN (DUF569)"/>
    <property type="match status" value="1"/>
</dbReference>
<dbReference type="STRING" id="4540.A0A3L6RZ80"/>
<sequence length="335" mass="37411">MELFPDGIYVRLRSRVHGTYLHADEDGVGVSLRPRGGGGEVPSAAGVWRVHRVLRDGIHYVLLHGAAYGLYLALSTDEAAPPPQGCVGRRVVQRGFDHPELDAVMWRAVPVADGGGYVLLRHVYNGNLRANGRFCFWNNSGVSLDYYFGTRSTMRHWTVEVVPPMPQGAPPPELPHPTRPAFTEKPGGRSGFLFLQHDEPEKDGRRVIRHLRSDEPLNFGHTDVPFFSFYGRSVYNLRTQLGIRANQGNVFDTRMCVQAGLYGRLTPLVNDLPHIDELMNIVIFTAGAPALVIRVSPFGEVRYLKFSKWCYDDDVKGISTDENRNVTSNIGRSSQ</sequence>
<organism evidence="3 4">
    <name type="scientific">Panicum miliaceum</name>
    <name type="common">Proso millet</name>
    <name type="synonym">Broomcorn millet</name>
    <dbReference type="NCBI Taxonomy" id="4540"/>
    <lineage>
        <taxon>Eukaryota</taxon>
        <taxon>Viridiplantae</taxon>
        <taxon>Streptophyta</taxon>
        <taxon>Embryophyta</taxon>
        <taxon>Tracheophyta</taxon>
        <taxon>Spermatophyta</taxon>
        <taxon>Magnoliopsida</taxon>
        <taxon>Liliopsida</taxon>
        <taxon>Poales</taxon>
        <taxon>Poaceae</taxon>
        <taxon>PACMAD clade</taxon>
        <taxon>Panicoideae</taxon>
        <taxon>Panicodae</taxon>
        <taxon>Paniceae</taxon>
        <taxon>Panicinae</taxon>
        <taxon>Panicum</taxon>
        <taxon>Panicum sect. Panicum</taxon>
    </lineage>
</organism>
<dbReference type="InterPro" id="IPR007679">
    <property type="entry name" value="DUF569"/>
</dbReference>
<dbReference type="PANTHER" id="PTHR31205:SF24">
    <property type="entry name" value="DUF569 DOMAIN-CONTAINING PROTEIN"/>
    <property type="match status" value="1"/>
</dbReference>
<dbReference type="EMBL" id="PQIB02000006">
    <property type="protein sequence ID" value="RLN12327.1"/>
    <property type="molecule type" value="Genomic_DNA"/>
</dbReference>
<dbReference type="Pfam" id="PF22932">
    <property type="entry name" value="Ubiq_DUF_assoc"/>
    <property type="match status" value="1"/>
</dbReference>
<dbReference type="AlphaFoldDB" id="A0A3L6RZ80"/>
<dbReference type="Pfam" id="PF04601">
    <property type="entry name" value="DUF569"/>
    <property type="match status" value="1"/>
</dbReference>